<evidence type="ECO:0000256" key="2">
    <source>
        <dbReference type="SAM" id="SignalP"/>
    </source>
</evidence>
<evidence type="ECO:0000256" key="1">
    <source>
        <dbReference type="SAM" id="MobiDB-lite"/>
    </source>
</evidence>
<protein>
    <recommendedName>
        <fullName evidence="5">DUF3558 domain-containing protein</fullName>
    </recommendedName>
</protein>
<proteinExistence type="predicted"/>
<reference evidence="4" key="1">
    <citation type="journal article" date="2019" name="Int. J. Syst. Evol. Microbiol.">
        <title>The Global Catalogue of Microorganisms (GCM) 10K type strain sequencing project: providing services to taxonomists for standard genome sequencing and annotation.</title>
        <authorList>
            <consortium name="The Broad Institute Genomics Platform"/>
            <consortium name="The Broad Institute Genome Sequencing Center for Infectious Disease"/>
            <person name="Wu L."/>
            <person name="Ma J."/>
        </authorList>
    </citation>
    <scope>NUCLEOTIDE SEQUENCE [LARGE SCALE GENOMIC DNA]</scope>
    <source>
        <strain evidence="4">JCM 17986</strain>
    </source>
</reference>
<feature type="signal peptide" evidence="2">
    <location>
        <begin position="1"/>
        <end position="23"/>
    </location>
</feature>
<gene>
    <name evidence="3" type="ORF">GCM10023205_63610</name>
</gene>
<feature type="chain" id="PRO_5045119162" description="DUF3558 domain-containing protein" evidence="2">
    <location>
        <begin position="24"/>
        <end position="195"/>
    </location>
</feature>
<keyword evidence="4" id="KW-1185">Reference proteome</keyword>
<name>A0ABP9I117_9ACTN</name>
<evidence type="ECO:0000313" key="3">
    <source>
        <dbReference type="EMBL" id="GAA4984719.1"/>
    </source>
</evidence>
<dbReference type="EMBL" id="BAABHS010000028">
    <property type="protein sequence ID" value="GAA4984719.1"/>
    <property type="molecule type" value="Genomic_DNA"/>
</dbReference>
<evidence type="ECO:0008006" key="5">
    <source>
        <dbReference type="Google" id="ProtNLM"/>
    </source>
</evidence>
<comment type="caution">
    <text evidence="3">The sequence shown here is derived from an EMBL/GenBank/DDBJ whole genome shotgun (WGS) entry which is preliminary data.</text>
</comment>
<organism evidence="3 4">
    <name type="scientific">Yinghuangia aomiensis</name>
    <dbReference type="NCBI Taxonomy" id="676205"/>
    <lineage>
        <taxon>Bacteria</taxon>
        <taxon>Bacillati</taxon>
        <taxon>Actinomycetota</taxon>
        <taxon>Actinomycetes</taxon>
        <taxon>Kitasatosporales</taxon>
        <taxon>Streptomycetaceae</taxon>
        <taxon>Yinghuangia</taxon>
    </lineage>
</organism>
<sequence>MAKRRLGGALAASSMWLVSGCFGSGAECCAHGPTSPPVQRPATVAPLTPPTPGSPAAPRRATGCELVTAAEVRDAVGVESVTSSPDDDGRACQFFTSNGALLLTVRVGDLPRALLGGPEQVARLTAARAATTEPVPNLAEAALYYADPQTGSGLVLATSRDDRVTSVDISTPGPGSPVTHDALISLGRAAVRALP</sequence>
<evidence type="ECO:0000313" key="4">
    <source>
        <dbReference type="Proteomes" id="UP001500466"/>
    </source>
</evidence>
<feature type="region of interest" description="Disordered" evidence="1">
    <location>
        <begin position="33"/>
        <end position="59"/>
    </location>
</feature>
<dbReference type="Proteomes" id="UP001500466">
    <property type="component" value="Unassembled WGS sequence"/>
</dbReference>
<accession>A0ABP9I117</accession>
<dbReference type="PROSITE" id="PS51257">
    <property type="entry name" value="PROKAR_LIPOPROTEIN"/>
    <property type="match status" value="1"/>
</dbReference>
<keyword evidence="2" id="KW-0732">Signal</keyword>
<dbReference type="RefSeq" id="WP_345679215.1">
    <property type="nucleotide sequence ID" value="NZ_BAABHS010000028.1"/>
</dbReference>